<keyword evidence="2" id="KW-1185">Reference proteome</keyword>
<dbReference type="RefSeq" id="WP_111321780.1">
    <property type="nucleotide sequence ID" value="NZ_BIFX01000003.1"/>
</dbReference>
<reference evidence="1 2" key="1">
    <citation type="submission" date="2018-06" db="EMBL/GenBank/DDBJ databases">
        <title>Genomic Encyclopedia of Archaeal and Bacterial Type Strains, Phase II (KMG-II): from individual species to whole genera.</title>
        <authorList>
            <person name="Goeker M."/>
        </authorList>
    </citation>
    <scope>NUCLEOTIDE SEQUENCE [LARGE SCALE GENOMIC DNA]</scope>
    <source>
        <strain evidence="1 2">ATCC BAA-1881</strain>
    </source>
</reference>
<gene>
    <name evidence="1" type="ORF">EI42_02204</name>
</gene>
<evidence type="ECO:0000313" key="1">
    <source>
        <dbReference type="EMBL" id="PZW31107.1"/>
    </source>
</evidence>
<name>A0A326U9B1_THEHA</name>
<comment type="caution">
    <text evidence="1">The sequence shown here is derived from an EMBL/GenBank/DDBJ whole genome shotgun (WGS) entry which is preliminary data.</text>
</comment>
<evidence type="ECO:0000313" key="2">
    <source>
        <dbReference type="Proteomes" id="UP000248806"/>
    </source>
</evidence>
<protein>
    <submittedName>
        <fullName evidence="1">Uncharacterized protein</fullName>
    </submittedName>
</protein>
<proteinExistence type="predicted"/>
<dbReference type="EMBL" id="QKUF01000006">
    <property type="protein sequence ID" value="PZW31107.1"/>
    <property type="molecule type" value="Genomic_DNA"/>
</dbReference>
<dbReference type="Proteomes" id="UP000248806">
    <property type="component" value="Unassembled WGS sequence"/>
</dbReference>
<organism evidence="1 2">
    <name type="scientific">Thermosporothrix hazakensis</name>
    <dbReference type="NCBI Taxonomy" id="644383"/>
    <lineage>
        <taxon>Bacteria</taxon>
        <taxon>Bacillati</taxon>
        <taxon>Chloroflexota</taxon>
        <taxon>Ktedonobacteria</taxon>
        <taxon>Ktedonobacterales</taxon>
        <taxon>Thermosporotrichaceae</taxon>
        <taxon>Thermosporothrix</taxon>
    </lineage>
</organism>
<accession>A0A326U9B1</accession>
<dbReference type="AlphaFoldDB" id="A0A326U9B1"/>
<sequence>MSDERQQAPCLPVSISEKAEQAERRKNPLFERLSCAMPSTGRIENIGAIIGALVQLLTASRQFVQSLSWLGDAIQALPTKVVVVERVRDPVCGKRVDPHTTRLTIEHQGESSFSVQNSVAIYSQKGLHRRNDCVSQLGSLHLCDRLRCGIQYL</sequence>